<protein>
    <recommendedName>
        <fullName evidence="4">cysteine--tRNA ligase</fullName>
        <ecNumber evidence="4">6.1.1.16</ecNumber>
    </recommendedName>
    <alternativeName>
        <fullName evidence="13">Cysteinyl-tRNA synthetase</fullName>
    </alternativeName>
</protein>
<dbReference type="HAMAP" id="MF_00041">
    <property type="entry name" value="Cys_tRNA_synth"/>
    <property type="match status" value="1"/>
</dbReference>
<dbReference type="InterPro" id="IPR009080">
    <property type="entry name" value="tRNAsynth_Ia_anticodon-bd"/>
</dbReference>
<name>A0A9P6GYA6_9MICR</name>
<dbReference type="GO" id="GO:0046872">
    <property type="term" value="F:metal ion binding"/>
    <property type="evidence" value="ECO:0007669"/>
    <property type="project" value="UniProtKB-KW"/>
</dbReference>
<dbReference type="GO" id="GO:0005829">
    <property type="term" value="C:cytosol"/>
    <property type="evidence" value="ECO:0007669"/>
    <property type="project" value="TreeGrafter"/>
</dbReference>
<dbReference type="Gene3D" id="3.40.50.620">
    <property type="entry name" value="HUPs"/>
    <property type="match status" value="1"/>
</dbReference>
<evidence type="ECO:0000256" key="13">
    <source>
        <dbReference type="ARBA" id="ARBA00031499"/>
    </source>
</evidence>
<dbReference type="GO" id="GO:0006423">
    <property type="term" value="P:cysteinyl-tRNA aminoacylation"/>
    <property type="evidence" value="ECO:0007669"/>
    <property type="project" value="InterPro"/>
</dbReference>
<sequence>LTRKRAIFTPIDDNLVKMYVCGPTVYDHPHIGNARSVVVYDILYRILIKLFGANHVIYVRNITDIDDKIINKAVEDGLSIAELTKKTTEYFHQDMDYLGCLRPNFEPKATDHVEDMIDIINLLLANGAAYKAADHVYFDVTKAIDYAVLSGQSFDELLDSVRIETSEGKKNPGDFVLWKPAKIEEDASAKFNSPFGIGRPGWHIECSAMSHRFLGETFDIHGGGVDLVFPHHTNEIAQSHCAFKGSEYAKTWVHNGFLTVNHEKMSKSLGNFTTVKDLINKGIRGDIARLFLLGNHYRKPLDYNDKAISDAGQMITYWYRAIESVEIKIIYDESQITDEFMSALLEDMNTHKAIKIINDYAKKIYLSTSEDIKIQYSSKLVNCARFIGLMNVSCKEWFYSQVNLDKVEQLISERALAKESKNWLLADSIRNELFDNGILIEDKADGSTTWKKKA</sequence>
<dbReference type="SUPFAM" id="SSF52374">
    <property type="entry name" value="Nucleotidylyl transferase"/>
    <property type="match status" value="1"/>
</dbReference>
<comment type="cofactor">
    <cofactor evidence="1">
        <name>Zn(2+)</name>
        <dbReference type="ChEBI" id="CHEBI:29105"/>
    </cofactor>
</comment>
<dbReference type="OrthoDB" id="438179at2759"/>
<evidence type="ECO:0000313" key="16">
    <source>
        <dbReference type="Proteomes" id="UP000740883"/>
    </source>
</evidence>
<dbReference type="EMBL" id="SBJO01000750">
    <property type="protein sequence ID" value="KAF9756195.1"/>
    <property type="molecule type" value="Genomic_DNA"/>
</dbReference>
<evidence type="ECO:0000256" key="1">
    <source>
        <dbReference type="ARBA" id="ARBA00001947"/>
    </source>
</evidence>
<evidence type="ECO:0000256" key="4">
    <source>
        <dbReference type="ARBA" id="ARBA00012832"/>
    </source>
</evidence>
<comment type="similarity">
    <text evidence="3">Belongs to the class-I aminoacyl-tRNA synthetase family.</text>
</comment>
<dbReference type="InterPro" id="IPR032678">
    <property type="entry name" value="tRNA-synt_1_cat_dom"/>
</dbReference>
<gene>
    <name evidence="15" type="primary">cysS</name>
    <name evidence="15" type="ORF">NGRA_3269</name>
</gene>
<dbReference type="Proteomes" id="UP000740883">
    <property type="component" value="Unassembled WGS sequence"/>
</dbReference>
<evidence type="ECO:0000259" key="14">
    <source>
        <dbReference type="SMART" id="SM00840"/>
    </source>
</evidence>
<dbReference type="SMART" id="SM00840">
    <property type="entry name" value="DALR_2"/>
    <property type="match status" value="1"/>
</dbReference>
<dbReference type="InterPro" id="IPR014729">
    <property type="entry name" value="Rossmann-like_a/b/a_fold"/>
</dbReference>
<dbReference type="PANTHER" id="PTHR10890">
    <property type="entry name" value="CYSTEINYL-TRNA SYNTHETASE"/>
    <property type="match status" value="1"/>
</dbReference>
<evidence type="ECO:0000313" key="15">
    <source>
        <dbReference type="EMBL" id="KAF9756195.1"/>
    </source>
</evidence>
<evidence type="ECO:0000256" key="3">
    <source>
        <dbReference type="ARBA" id="ARBA00005594"/>
    </source>
</evidence>
<dbReference type="Gene3D" id="1.20.120.1910">
    <property type="entry name" value="Cysteine-tRNA ligase, C-terminal anti-codon recognition domain"/>
    <property type="match status" value="1"/>
</dbReference>
<keyword evidence="5" id="KW-0963">Cytoplasm</keyword>
<evidence type="ECO:0000256" key="2">
    <source>
        <dbReference type="ARBA" id="ARBA00004496"/>
    </source>
</evidence>
<reference evidence="15 16" key="1">
    <citation type="journal article" date="2020" name="Genome Biol. Evol.">
        <title>Comparative genomics of strictly vertically transmitted, feminizing microsporidia endosymbionts of amphipod crustaceans.</title>
        <authorList>
            <person name="Cormier A."/>
            <person name="Chebbi M.A."/>
            <person name="Giraud I."/>
            <person name="Wattier R."/>
            <person name="Teixeira M."/>
            <person name="Gilbert C."/>
            <person name="Rigaud T."/>
            <person name="Cordaux R."/>
        </authorList>
    </citation>
    <scope>NUCLEOTIDE SEQUENCE [LARGE SCALE GENOMIC DNA]</scope>
    <source>
        <strain evidence="15 16">Ou3-Ou53</strain>
    </source>
</reference>
<keyword evidence="9" id="KW-0862">Zinc</keyword>
<dbReference type="EC" id="6.1.1.16" evidence="4"/>
<dbReference type="NCBIfam" id="TIGR00435">
    <property type="entry name" value="cysS"/>
    <property type="match status" value="1"/>
</dbReference>
<evidence type="ECO:0000256" key="6">
    <source>
        <dbReference type="ARBA" id="ARBA00022598"/>
    </source>
</evidence>
<keyword evidence="11" id="KW-0648">Protein biosynthesis</keyword>
<dbReference type="Pfam" id="PF01406">
    <property type="entry name" value="tRNA-synt_1e"/>
    <property type="match status" value="1"/>
</dbReference>
<evidence type="ECO:0000256" key="8">
    <source>
        <dbReference type="ARBA" id="ARBA00022741"/>
    </source>
</evidence>
<dbReference type="SUPFAM" id="SSF47323">
    <property type="entry name" value="Anticodon-binding domain of a subclass of class I aminoacyl-tRNA synthetases"/>
    <property type="match status" value="1"/>
</dbReference>
<evidence type="ECO:0000256" key="5">
    <source>
        <dbReference type="ARBA" id="ARBA00022490"/>
    </source>
</evidence>
<evidence type="ECO:0000256" key="7">
    <source>
        <dbReference type="ARBA" id="ARBA00022723"/>
    </source>
</evidence>
<evidence type="ECO:0000256" key="12">
    <source>
        <dbReference type="ARBA" id="ARBA00023146"/>
    </source>
</evidence>
<comment type="subcellular location">
    <subcellularLocation>
        <location evidence="2">Cytoplasm</location>
    </subcellularLocation>
</comment>
<keyword evidence="12" id="KW-0030">Aminoacyl-tRNA synthetase</keyword>
<keyword evidence="10" id="KW-0067">ATP-binding</keyword>
<keyword evidence="8" id="KW-0547">Nucleotide-binding</keyword>
<dbReference type="InterPro" id="IPR024909">
    <property type="entry name" value="Cys-tRNA/MSH_ligase"/>
</dbReference>
<keyword evidence="6 15" id="KW-0436">Ligase</keyword>
<dbReference type="InterPro" id="IPR015803">
    <property type="entry name" value="Cys-tRNA-ligase"/>
</dbReference>
<dbReference type="CDD" id="cd00672">
    <property type="entry name" value="CysRS_core"/>
    <property type="match status" value="1"/>
</dbReference>
<organism evidence="15 16">
    <name type="scientific">Nosema granulosis</name>
    <dbReference type="NCBI Taxonomy" id="83296"/>
    <lineage>
        <taxon>Eukaryota</taxon>
        <taxon>Fungi</taxon>
        <taxon>Fungi incertae sedis</taxon>
        <taxon>Microsporidia</taxon>
        <taxon>Nosematidae</taxon>
        <taxon>Nosema</taxon>
    </lineage>
</organism>
<dbReference type="GO" id="GO:0005524">
    <property type="term" value="F:ATP binding"/>
    <property type="evidence" value="ECO:0007669"/>
    <property type="project" value="UniProtKB-KW"/>
</dbReference>
<keyword evidence="7" id="KW-0479">Metal-binding</keyword>
<dbReference type="AlphaFoldDB" id="A0A9P6GYA6"/>
<evidence type="ECO:0000256" key="11">
    <source>
        <dbReference type="ARBA" id="ARBA00022917"/>
    </source>
</evidence>
<dbReference type="InterPro" id="IPR015273">
    <property type="entry name" value="Cys-tRNA-synt_Ia_DALR"/>
</dbReference>
<dbReference type="GO" id="GO:0004817">
    <property type="term" value="F:cysteine-tRNA ligase activity"/>
    <property type="evidence" value="ECO:0007669"/>
    <property type="project" value="UniProtKB-EC"/>
</dbReference>
<dbReference type="PANTHER" id="PTHR10890:SF3">
    <property type="entry name" value="CYSTEINE--TRNA LIGASE, CYTOPLASMIC"/>
    <property type="match status" value="1"/>
</dbReference>
<comment type="caution">
    <text evidence="15">The sequence shown here is derived from an EMBL/GenBank/DDBJ whole genome shotgun (WGS) entry which is preliminary data.</text>
</comment>
<keyword evidence="16" id="KW-1185">Reference proteome</keyword>
<feature type="non-terminal residue" evidence="15">
    <location>
        <position position="1"/>
    </location>
</feature>
<accession>A0A9P6GYA6</accession>
<proteinExistence type="inferred from homology"/>
<evidence type="ECO:0000256" key="9">
    <source>
        <dbReference type="ARBA" id="ARBA00022833"/>
    </source>
</evidence>
<feature type="domain" description="Cysteinyl-tRNA synthetase class Ia DALR" evidence="14">
    <location>
        <begin position="339"/>
        <end position="398"/>
    </location>
</feature>
<evidence type="ECO:0000256" key="10">
    <source>
        <dbReference type="ARBA" id="ARBA00022840"/>
    </source>
</evidence>
<dbReference type="PRINTS" id="PR00983">
    <property type="entry name" value="TRNASYNTHCYS"/>
</dbReference>